<sequence>MEKRFRDYIRHLEKLDFEVLSDEEIITEREGILLQITVLHQDMLRSLVAAIGMLVCACIFLAAGFVHFFVVSYVLAAVFTICAVCFGMRFKSAAFVMNTLYTFVDKLSRL</sequence>
<keyword evidence="1" id="KW-0472">Membrane</keyword>
<accession>A0A1D9NZP4</accession>
<dbReference type="RefSeq" id="WP_071175567.1">
    <property type="nucleotide sequence ID" value="NZ_CP017831.1"/>
</dbReference>
<dbReference type="OrthoDB" id="2004009at2"/>
<evidence type="ECO:0000256" key="1">
    <source>
        <dbReference type="SAM" id="Phobius"/>
    </source>
</evidence>
<keyword evidence="1" id="KW-0812">Transmembrane</keyword>
<reference evidence="3" key="1">
    <citation type="submission" date="2016-10" db="EMBL/GenBank/DDBJ databases">
        <title>The complete genome sequence of the rumen bacterium Butyrivibrio hungatei MB2003.</title>
        <authorList>
            <person name="Palevich N."/>
            <person name="Kelly W.J."/>
            <person name="Leahy S.C."/>
            <person name="Altermann E."/>
            <person name="Rakonjac J."/>
            <person name="Attwood G.T."/>
        </authorList>
    </citation>
    <scope>NUCLEOTIDE SEQUENCE [LARGE SCALE GENOMIC DNA]</scope>
    <source>
        <strain evidence="3">MB2003</strain>
    </source>
</reference>
<evidence type="ECO:0000313" key="2">
    <source>
        <dbReference type="EMBL" id="AOZ95828.1"/>
    </source>
</evidence>
<gene>
    <name evidence="2" type="ORF">bhn_I0794</name>
</gene>
<evidence type="ECO:0000313" key="3">
    <source>
        <dbReference type="Proteomes" id="UP000179284"/>
    </source>
</evidence>
<name>A0A1D9NZP4_9FIRM</name>
<dbReference type="Proteomes" id="UP000179284">
    <property type="component" value="Chromosome I"/>
</dbReference>
<dbReference type="KEGG" id="bhu:bhn_I0794"/>
<feature type="transmembrane region" description="Helical" evidence="1">
    <location>
        <begin position="43"/>
        <end position="62"/>
    </location>
</feature>
<keyword evidence="1" id="KW-1133">Transmembrane helix</keyword>
<proteinExistence type="predicted"/>
<feature type="transmembrane region" description="Helical" evidence="1">
    <location>
        <begin position="68"/>
        <end position="88"/>
    </location>
</feature>
<organism evidence="2 3">
    <name type="scientific">Butyrivibrio hungatei</name>
    <dbReference type="NCBI Taxonomy" id="185008"/>
    <lineage>
        <taxon>Bacteria</taxon>
        <taxon>Bacillati</taxon>
        <taxon>Bacillota</taxon>
        <taxon>Clostridia</taxon>
        <taxon>Lachnospirales</taxon>
        <taxon>Lachnospiraceae</taxon>
        <taxon>Butyrivibrio</taxon>
    </lineage>
</organism>
<keyword evidence="3" id="KW-1185">Reference proteome</keyword>
<protein>
    <submittedName>
        <fullName evidence="2">Uncharacterized protein</fullName>
    </submittedName>
</protein>
<dbReference type="EMBL" id="CP017831">
    <property type="protein sequence ID" value="AOZ95828.1"/>
    <property type="molecule type" value="Genomic_DNA"/>
</dbReference>
<dbReference type="AlphaFoldDB" id="A0A1D9NZP4"/>